<organism evidence="2 3">
    <name type="scientific">Anaeromyxobacter oryzae</name>
    <dbReference type="NCBI Taxonomy" id="2918170"/>
    <lineage>
        <taxon>Bacteria</taxon>
        <taxon>Pseudomonadati</taxon>
        <taxon>Myxococcota</taxon>
        <taxon>Myxococcia</taxon>
        <taxon>Myxococcales</taxon>
        <taxon>Cystobacterineae</taxon>
        <taxon>Anaeromyxobacteraceae</taxon>
        <taxon>Anaeromyxobacter</taxon>
    </lineage>
</organism>
<dbReference type="InterPro" id="IPR050266">
    <property type="entry name" value="AB_hydrolase_sf"/>
</dbReference>
<dbReference type="GO" id="GO:0016787">
    <property type="term" value="F:hydrolase activity"/>
    <property type="evidence" value="ECO:0007669"/>
    <property type="project" value="UniProtKB-KW"/>
</dbReference>
<dbReference type="Pfam" id="PF00561">
    <property type="entry name" value="Abhydrolase_1"/>
    <property type="match status" value="1"/>
</dbReference>
<keyword evidence="2" id="KW-0378">Hydrolase</keyword>
<protein>
    <submittedName>
        <fullName evidence="2">Alpha/beta hydrolase</fullName>
    </submittedName>
</protein>
<dbReference type="PANTHER" id="PTHR43798">
    <property type="entry name" value="MONOACYLGLYCEROL LIPASE"/>
    <property type="match status" value="1"/>
</dbReference>
<dbReference type="EMBL" id="AP025591">
    <property type="protein sequence ID" value="BDG02790.1"/>
    <property type="molecule type" value="Genomic_DNA"/>
</dbReference>
<feature type="domain" description="AB hydrolase-1" evidence="1">
    <location>
        <begin position="22"/>
        <end position="247"/>
    </location>
</feature>
<evidence type="ECO:0000313" key="2">
    <source>
        <dbReference type="EMBL" id="BDG02790.1"/>
    </source>
</evidence>
<proteinExistence type="predicted"/>
<name>A0ABN6MT23_9BACT</name>
<dbReference type="SUPFAM" id="SSF53474">
    <property type="entry name" value="alpha/beta-Hydrolases"/>
    <property type="match status" value="1"/>
</dbReference>
<dbReference type="Gene3D" id="3.40.50.1820">
    <property type="entry name" value="alpha/beta hydrolase"/>
    <property type="match status" value="1"/>
</dbReference>
<dbReference type="InterPro" id="IPR000073">
    <property type="entry name" value="AB_hydrolase_1"/>
</dbReference>
<dbReference type="PANTHER" id="PTHR43798:SF29">
    <property type="entry name" value="AB HYDROLASE-1 DOMAIN-CONTAINING PROTEIN"/>
    <property type="match status" value="1"/>
</dbReference>
<dbReference type="RefSeq" id="WP_248360478.1">
    <property type="nucleotide sequence ID" value="NZ_AP025591.1"/>
</dbReference>
<evidence type="ECO:0000313" key="3">
    <source>
        <dbReference type="Proteomes" id="UP001162891"/>
    </source>
</evidence>
<sequence>MPVAHLNGTEIHFRDAGSAKDAVLLLHAFPLNSGMWSRQIAALEKRHRVVAIDYRGLGKSGVAPEATTMDVIAEDVRAVLAHLRIERVAVAGLSMGGYVSFELYRRAPALFRGLVLCDTKAAADTEEGKAMREQFARTTLEKGLGWVSDEMIPKLLKPSPDPAVAKEVRHLIAAGTPAGVAAAQRGMARRPDSTPTLAKIACPTLVIVGEQDGLTPPAESEKMAKAIPGAKLARIPKAGHLANLENPDAFEAAMVPFLDKLPA</sequence>
<gene>
    <name evidence="2" type="ORF">AMOR_17860</name>
</gene>
<dbReference type="InterPro" id="IPR029058">
    <property type="entry name" value="AB_hydrolase_fold"/>
</dbReference>
<dbReference type="Proteomes" id="UP001162891">
    <property type="component" value="Chromosome"/>
</dbReference>
<keyword evidence="3" id="KW-1185">Reference proteome</keyword>
<accession>A0ABN6MT23</accession>
<dbReference type="PRINTS" id="PR00111">
    <property type="entry name" value="ABHYDROLASE"/>
</dbReference>
<reference evidence="3" key="1">
    <citation type="journal article" date="2022" name="Int. J. Syst. Evol. Microbiol.">
        <title>Anaeromyxobacter oryzae sp. nov., Anaeromyxobacter diazotrophicus sp. nov. and Anaeromyxobacter paludicola sp. nov., isolated from paddy soils.</title>
        <authorList>
            <person name="Itoh H."/>
            <person name="Xu Z."/>
            <person name="Mise K."/>
            <person name="Masuda Y."/>
            <person name="Ushijima N."/>
            <person name="Hayakawa C."/>
            <person name="Shiratori Y."/>
            <person name="Senoo K."/>
        </authorList>
    </citation>
    <scope>NUCLEOTIDE SEQUENCE [LARGE SCALE GENOMIC DNA]</scope>
    <source>
        <strain evidence="3">Red232</strain>
    </source>
</reference>
<evidence type="ECO:0000259" key="1">
    <source>
        <dbReference type="Pfam" id="PF00561"/>
    </source>
</evidence>